<dbReference type="EMBL" id="FQZE01000013">
    <property type="protein sequence ID" value="SHJ21425.1"/>
    <property type="molecule type" value="Genomic_DNA"/>
</dbReference>
<evidence type="ECO:0000313" key="1">
    <source>
        <dbReference type="EMBL" id="SHJ21425.1"/>
    </source>
</evidence>
<keyword evidence="2" id="KW-1185">Reference proteome</keyword>
<protein>
    <submittedName>
        <fullName evidence="1">Uncharacterized protein</fullName>
    </submittedName>
</protein>
<organism evidence="1 2">
    <name type="scientific">Tangfeifania diversioriginum</name>
    <dbReference type="NCBI Taxonomy" id="1168035"/>
    <lineage>
        <taxon>Bacteria</taxon>
        <taxon>Pseudomonadati</taxon>
        <taxon>Bacteroidota</taxon>
        <taxon>Bacteroidia</taxon>
        <taxon>Marinilabiliales</taxon>
        <taxon>Prolixibacteraceae</taxon>
        <taxon>Tangfeifania</taxon>
    </lineage>
</organism>
<accession>A0A1M6HGX5</accession>
<evidence type="ECO:0000313" key="2">
    <source>
        <dbReference type="Proteomes" id="UP000184050"/>
    </source>
</evidence>
<gene>
    <name evidence="1" type="ORF">SAMN05444280_11385</name>
</gene>
<dbReference type="Proteomes" id="UP000184050">
    <property type="component" value="Unassembled WGS sequence"/>
</dbReference>
<proteinExistence type="predicted"/>
<sequence length="56" mass="5979">MINFAFSFLTGSRLFVPSVGGQTTGPRSGEEEVGSDQSQLAVKKEEVAVISFPCEI</sequence>
<reference evidence="1 2" key="1">
    <citation type="submission" date="2016-11" db="EMBL/GenBank/DDBJ databases">
        <authorList>
            <person name="Jaros S."/>
            <person name="Januszkiewicz K."/>
            <person name="Wedrychowicz H."/>
        </authorList>
    </citation>
    <scope>NUCLEOTIDE SEQUENCE [LARGE SCALE GENOMIC DNA]</scope>
    <source>
        <strain evidence="1 2">DSM 27063</strain>
    </source>
</reference>
<name>A0A1M6HGX5_9BACT</name>
<dbReference type="AlphaFoldDB" id="A0A1M6HGX5"/>